<feature type="transmembrane region" description="Helical" evidence="2">
    <location>
        <begin position="424"/>
        <end position="446"/>
    </location>
</feature>
<feature type="compositionally biased region" description="Low complexity" evidence="1">
    <location>
        <begin position="268"/>
        <end position="277"/>
    </location>
</feature>
<evidence type="ECO:0000256" key="1">
    <source>
        <dbReference type="SAM" id="MobiDB-lite"/>
    </source>
</evidence>
<feature type="region of interest" description="Disordered" evidence="1">
    <location>
        <begin position="261"/>
        <end position="287"/>
    </location>
</feature>
<keyword evidence="4" id="KW-1185">Reference proteome</keyword>
<dbReference type="Proteomes" id="UP000322225">
    <property type="component" value="Chromosome 11"/>
</dbReference>
<dbReference type="GeneID" id="43591647"/>
<feature type="transmembrane region" description="Helical" evidence="2">
    <location>
        <begin position="128"/>
        <end position="154"/>
    </location>
</feature>
<sequence length="547" mass="57526">MPTSLLTASQARWALDIFVAILSGVAIASSAPSAAGGAEMYSGRPGDIRGLIVLMGSTGLIGVAVLRAATLLLPRPWRVYIDRLEFTLVSMLWICWTSATMAFSAFTLQNGVCATALPEFLLPTCPLLTFDLTLLHLLSTATLALLLVILSAALSPSYYLSLSPSSTSISESIQGGKSGMGGQGFVMWELALASPPSSPHLGASTPVPVPAALGANALTKGGKGGAVRSYGTHLTTTPLVATPQQQQSGFVSADSNGNEESYLTMPGTSATTTSRTTEALPIPAPPKKRDKFAEGRVGTYIPLAICSLGVVCASVISIKLGEFTIIAVSEVFIFVVAILSLLFAISCIGRHFSQKNRKIQDREGRSHILRRDRAIEVGCAVALFVLWPLAAVIYTLFPSTPNRPCSNPAASAAPPIPGEDIQETIASCYLSWTVVTLSWIASWLMLGRVVGLIFPMPDVATLPPILTTAMSEEEEDVLGMGREEERRSLLRTSPSIANPYGGGESTNTVATAADGNGKGKRPQVGWGRIVAGEAFELGDADDDDESG</sequence>
<evidence type="ECO:0000256" key="2">
    <source>
        <dbReference type="SAM" id="Phobius"/>
    </source>
</evidence>
<keyword evidence="2" id="KW-0472">Membrane</keyword>
<reference evidence="3" key="2">
    <citation type="submission" date="2024-01" db="EMBL/GenBank/DDBJ databases">
        <title>Comparative genomics of Cryptococcus and Kwoniella reveals pathogenesis evolution and contrasting modes of karyotype evolution via chromosome fusion or intercentromeric recombination.</title>
        <authorList>
            <person name="Coelho M.A."/>
            <person name="David-Palma M."/>
            <person name="Shea T."/>
            <person name="Bowers K."/>
            <person name="McGinley-Smith S."/>
            <person name="Mohammad A.W."/>
            <person name="Gnirke A."/>
            <person name="Yurkov A.M."/>
            <person name="Nowrousian M."/>
            <person name="Sun S."/>
            <person name="Cuomo C.A."/>
            <person name="Heitman J."/>
        </authorList>
    </citation>
    <scope>NUCLEOTIDE SEQUENCE</scope>
    <source>
        <strain evidence="3">CBS 12478</strain>
    </source>
</reference>
<feature type="transmembrane region" description="Helical" evidence="2">
    <location>
        <begin position="12"/>
        <end position="31"/>
    </location>
</feature>
<evidence type="ECO:0000313" key="3">
    <source>
        <dbReference type="EMBL" id="WWD21621.1"/>
    </source>
</evidence>
<protein>
    <submittedName>
        <fullName evidence="3">Uncharacterized protein</fullName>
    </submittedName>
</protein>
<dbReference type="AlphaFoldDB" id="A0AAJ8LQU5"/>
<feature type="transmembrane region" description="Helical" evidence="2">
    <location>
        <begin position="86"/>
        <end position="108"/>
    </location>
</feature>
<organism evidence="3 4">
    <name type="scientific">Kwoniella shandongensis</name>
    <dbReference type="NCBI Taxonomy" id="1734106"/>
    <lineage>
        <taxon>Eukaryota</taxon>
        <taxon>Fungi</taxon>
        <taxon>Dikarya</taxon>
        <taxon>Basidiomycota</taxon>
        <taxon>Agaricomycotina</taxon>
        <taxon>Tremellomycetes</taxon>
        <taxon>Tremellales</taxon>
        <taxon>Cryptococcaceae</taxon>
        <taxon>Kwoniella</taxon>
    </lineage>
</organism>
<feature type="transmembrane region" description="Helical" evidence="2">
    <location>
        <begin position="297"/>
        <end position="318"/>
    </location>
</feature>
<name>A0AAJ8LQU5_9TREE</name>
<dbReference type="EMBL" id="CP144061">
    <property type="protein sequence ID" value="WWD21621.1"/>
    <property type="molecule type" value="Genomic_DNA"/>
</dbReference>
<feature type="transmembrane region" description="Helical" evidence="2">
    <location>
        <begin position="51"/>
        <end position="74"/>
    </location>
</feature>
<gene>
    <name evidence="3" type="ORF">CI109_106107</name>
</gene>
<feature type="transmembrane region" description="Helical" evidence="2">
    <location>
        <begin position="374"/>
        <end position="397"/>
    </location>
</feature>
<accession>A0AAJ8LQU5</accession>
<keyword evidence="2" id="KW-1133">Transmembrane helix</keyword>
<evidence type="ECO:0000313" key="4">
    <source>
        <dbReference type="Proteomes" id="UP000322225"/>
    </source>
</evidence>
<dbReference type="KEGG" id="ksn:43591647"/>
<proteinExistence type="predicted"/>
<feature type="region of interest" description="Disordered" evidence="1">
    <location>
        <begin position="493"/>
        <end position="524"/>
    </location>
</feature>
<reference evidence="3" key="1">
    <citation type="submission" date="2017-08" db="EMBL/GenBank/DDBJ databases">
        <authorList>
            <person name="Cuomo C."/>
            <person name="Billmyre B."/>
            <person name="Heitman J."/>
        </authorList>
    </citation>
    <scope>NUCLEOTIDE SEQUENCE</scope>
    <source>
        <strain evidence="3">CBS 12478</strain>
    </source>
</reference>
<keyword evidence="2" id="KW-0812">Transmembrane</keyword>
<dbReference type="RefSeq" id="XP_031858213.2">
    <property type="nucleotide sequence ID" value="XM_032007478.2"/>
</dbReference>
<feature type="transmembrane region" description="Helical" evidence="2">
    <location>
        <begin position="324"/>
        <end position="353"/>
    </location>
</feature>